<dbReference type="KEGG" id="mlir:LPB04_12035"/>
<evidence type="ECO:0000313" key="1">
    <source>
        <dbReference type="EMBL" id="QOL47762.1"/>
    </source>
</evidence>
<keyword evidence="2" id="KW-1185">Reference proteome</keyword>
<dbReference type="Proteomes" id="UP000593875">
    <property type="component" value="Chromosome"/>
</dbReference>
<evidence type="ECO:0000313" key="2">
    <source>
        <dbReference type="Proteomes" id="UP000593875"/>
    </source>
</evidence>
<protein>
    <submittedName>
        <fullName evidence="1">Uncharacterized protein</fullName>
    </submittedName>
</protein>
<dbReference type="RefSeq" id="WP_193684822.1">
    <property type="nucleotide sequence ID" value="NZ_CP062941.1"/>
</dbReference>
<sequence>MLSFELRNIFAAHITETIPSRTCPRFSSPASCGAAGAVPAAVATTRALRVPVADDKVDTGQSLCVLLPLADPARAQNALRFGTGRHASGMLYPRRMSAGFTVRSRSGQPFSVSA</sequence>
<dbReference type="AlphaFoldDB" id="A0A7L9U0H3"/>
<reference evidence="1 2" key="1">
    <citation type="submission" date="2020-10" db="EMBL/GenBank/DDBJ databases">
        <title>Genome sequencing of Massilia sp. LPB0304.</title>
        <authorList>
            <person name="Kim J."/>
        </authorList>
    </citation>
    <scope>NUCLEOTIDE SEQUENCE [LARGE SCALE GENOMIC DNA]</scope>
    <source>
        <strain evidence="1 2">LPB0304</strain>
    </source>
</reference>
<proteinExistence type="predicted"/>
<dbReference type="EMBL" id="CP062941">
    <property type="protein sequence ID" value="QOL47762.1"/>
    <property type="molecule type" value="Genomic_DNA"/>
</dbReference>
<name>A0A7L9U0H3_9BURK</name>
<gene>
    <name evidence="1" type="ORF">LPB04_12035</name>
</gene>
<organism evidence="1 2">
    <name type="scientific">Massilia litorea</name>
    <dbReference type="NCBI Taxonomy" id="2769491"/>
    <lineage>
        <taxon>Bacteria</taxon>
        <taxon>Pseudomonadati</taxon>
        <taxon>Pseudomonadota</taxon>
        <taxon>Betaproteobacteria</taxon>
        <taxon>Burkholderiales</taxon>
        <taxon>Oxalobacteraceae</taxon>
        <taxon>Telluria group</taxon>
        <taxon>Massilia</taxon>
    </lineage>
</organism>
<accession>A0A7L9U0H3</accession>